<proteinExistence type="predicted"/>
<organism evidence="1 2">
    <name type="scientific">Sphingobium subterraneum</name>
    <dbReference type="NCBI Taxonomy" id="627688"/>
    <lineage>
        <taxon>Bacteria</taxon>
        <taxon>Pseudomonadati</taxon>
        <taxon>Pseudomonadota</taxon>
        <taxon>Alphaproteobacteria</taxon>
        <taxon>Sphingomonadales</taxon>
        <taxon>Sphingomonadaceae</taxon>
        <taxon>Sphingobium</taxon>
    </lineage>
</organism>
<keyword evidence="1" id="KW-0223">Dioxygenase</keyword>
<dbReference type="AlphaFoldDB" id="A0A841J0N9"/>
<evidence type="ECO:0000313" key="1">
    <source>
        <dbReference type="EMBL" id="MBB6123096.1"/>
    </source>
</evidence>
<dbReference type="EMBL" id="JACIJP010000001">
    <property type="protein sequence ID" value="MBB6123096.1"/>
    <property type="molecule type" value="Genomic_DNA"/>
</dbReference>
<evidence type="ECO:0000313" key="2">
    <source>
        <dbReference type="Proteomes" id="UP000552700"/>
    </source>
</evidence>
<keyword evidence="2" id="KW-1185">Reference proteome</keyword>
<dbReference type="Proteomes" id="UP000552700">
    <property type="component" value="Unassembled WGS sequence"/>
</dbReference>
<dbReference type="RefSeq" id="WP_184077737.1">
    <property type="nucleotide sequence ID" value="NZ_JACIJP010000001.1"/>
</dbReference>
<name>A0A841J0N9_9SPHN</name>
<keyword evidence="1" id="KW-0560">Oxidoreductase</keyword>
<comment type="caution">
    <text evidence="1">The sequence shown here is derived from an EMBL/GenBank/DDBJ whole genome shotgun (WGS) entry which is preliminary data.</text>
</comment>
<dbReference type="InterPro" id="IPR011051">
    <property type="entry name" value="RmlC_Cupin_sf"/>
</dbReference>
<dbReference type="InterPro" id="IPR014710">
    <property type="entry name" value="RmlC-like_jellyroll"/>
</dbReference>
<dbReference type="EC" id="1.13.11.6" evidence="1"/>
<dbReference type="Gene3D" id="2.60.120.10">
    <property type="entry name" value="Jelly Rolls"/>
    <property type="match status" value="1"/>
</dbReference>
<accession>A0A841J0N9</accession>
<sequence>MNAPLPPVRIRRKNTFNILREGQRLASFDEFPMLRPEVDPQLHASMNSVDQPFHLECEKDTVVAQMSGRSRIEFKDGPTRFFDAVPGDLVYVPGRAVHRIRTVEPGLVLRYKAKDSGGEAAIWLCEGCGEQLARHEWDNAAETPQEQYQTGCERFNSDASKRRCPSCGRDHDPIDLSPFRWQAISEKIVEGD</sequence>
<dbReference type="SUPFAM" id="SSF51182">
    <property type="entry name" value="RmlC-like cupins"/>
    <property type="match status" value="1"/>
</dbReference>
<dbReference type="GO" id="GO:0000334">
    <property type="term" value="F:3-hydroxyanthranilate 3,4-dioxygenase activity"/>
    <property type="evidence" value="ECO:0007669"/>
    <property type="project" value="UniProtKB-EC"/>
</dbReference>
<protein>
    <submittedName>
        <fullName evidence="1">3-hydroxyanthranilate 3,4-dioxygenase</fullName>
        <ecNumber evidence="1">1.13.11.6</ecNumber>
    </submittedName>
</protein>
<reference evidence="1 2" key="1">
    <citation type="submission" date="2020-08" db="EMBL/GenBank/DDBJ databases">
        <title>Genomic Encyclopedia of Type Strains, Phase IV (KMG-IV): sequencing the most valuable type-strain genomes for metagenomic binning, comparative biology and taxonomic classification.</title>
        <authorList>
            <person name="Goeker M."/>
        </authorList>
    </citation>
    <scope>NUCLEOTIDE SEQUENCE [LARGE SCALE GENOMIC DNA]</scope>
    <source>
        <strain evidence="1 2">DSM 102255</strain>
    </source>
</reference>
<gene>
    <name evidence="1" type="ORF">FHS92_000803</name>
</gene>